<feature type="region of interest" description="Disordered" evidence="1">
    <location>
        <begin position="249"/>
        <end position="296"/>
    </location>
</feature>
<evidence type="ECO:0000256" key="1">
    <source>
        <dbReference type="SAM" id="MobiDB-lite"/>
    </source>
</evidence>
<sequence length="434" mass="44809">MLSLTQSLVFSALVFVTSAREAGNLLGRSGGSLGNALGHRDVIRHPWGLQPRQSACASTCTAATDQQWLQAEANCNYYDINCSCNALHRLSSGCFACTLNAFGLSASSLNVTCSPFPTDAVCDNQCADESDQAALGVTQDCGVYALDSTCVCNGLSQVSHSCRNCTLDALGWKPNAYDFYCPSALCQTQCSPGDAISLERLDDCALGDQNCFCGNWTALSTTCLTCVLTESNQTSVQYEATCGVTIPSSQGASATGTGTANAGLPSDGALPTTSSGAGTLPSSGSSNAGSTSSSSTPTGAIVGGVVGGAVAIGLLTGVIIWLRRRKRSSALISTVTPEPILPGVEPKTTEGYPGPRQLPYEQGYSSPPNYFSSTPSYGAPQDFENFHTSPDLGGVYSDPQSGMPPEPHYGYDGVPPLSPPPNTHYGHTGAPPDA</sequence>
<feature type="compositionally biased region" description="Low complexity" evidence="1">
    <location>
        <begin position="249"/>
        <end position="260"/>
    </location>
</feature>
<dbReference type="STRING" id="1353952.A0A165D206"/>
<organism evidence="4 5">
    <name type="scientific">Calocera cornea HHB12733</name>
    <dbReference type="NCBI Taxonomy" id="1353952"/>
    <lineage>
        <taxon>Eukaryota</taxon>
        <taxon>Fungi</taxon>
        <taxon>Dikarya</taxon>
        <taxon>Basidiomycota</taxon>
        <taxon>Agaricomycotina</taxon>
        <taxon>Dacrymycetes</taxon>
        <taxon>Dacrymycetales</taxon>
        <taxon>Dacrymycetaceae</taxon>
        <taxon>Calocera</taxon>
    </lineage>
</organism>
<dbReference type="InParanoid" id="A0A165D206"/>
<evidence type="ECO:0000313" key="5">
    <source>
        <dbReference type="Proteomes" id="UP000076842"/>
    </source>
</evidence>
<proteinExistence type="predicted"/>
<feature type="signal peptide" evidence="3">
    <location>
        <begin position="1"/>
        <end position="19"/>
    </location>
</feature>
<dbReference type="AlphaFoldDB" id="A0A165D206"/>
<feature type="transmembrane region" description="Helical" evidence="2">
    <location>
        <begin position="300"/>
        <end position="322"/>
    </location>
</feature>
<evidence type="ECO:0000313" key="4">
    <source>
        <dbReference type="EMBL" id="KZT51896.1"/>
    </source>
</evidence>
<keyword evidence="5" id="KW-1185">Reference proteome</keyword>
<feature type="region of interest" description="Disordered" evidence="1">
    <location>
        <begin position="338"/>
        <end position="434"/>
    </location>
</feature>
<keyword evidence="2" id="KW-1133">Transmembrane helix</keyword>
<keyword evidence="2" id="KW-0812">Transmembrane</keyword>
<feature type="compositionally biased region" description="Polar residues" evidence="1">
    <location>
        <begin position="363"/>
        <end position="376"/>
    </location>
</feature>
<name>A0A165D206_9BASI</name>
<dbReference type="EMBL" id="KV424086">
    <property type="protein sequence ID" value="KZT51896.1"/>
    <property type="molecule type" value="Genomic_DNA"/>
</dbReference>
<evidence type="ECO:0000256" key="2">
    <source>
        <dbReference type="SAM" id="Phobius"/>
    </source>
</evidence>
<protein>
    <recommendedName>
        <fullName evidence="6">Extracellular membrane protein CFEM domain-containing protein</fullName>
    </recommendedName>
</protein>
<keyword evidence="2" id="KW-0472">Membrane</keyword>
<feature type="compositionally biased region" description="Low complexity" evidence="1">
    <location>
        <begin position="281"/>
        <end position="296"/>
    </location>
</feature>
<keyword evidence="3" id="KW-0732">Signal</keyword>
<accession>A0A165D206</accession>
<evidence type="ECO:0000256" key="3">
    <source>
        <dbReference type="SAM" id="SignalP"/>
    </source>
</evidence>
<feature type="chain" id="PRO_5007856325" description="Extracellular membrane protein CFEM domain-containing protein" evidence="3">
    <location>
        <begin position="20"/>
        <end position="434"/>
    </location>
</feature>
<gene>
    <name evidence="4" type="ORF">CALCODRAFT_502979</name>
</gene>
<dbReference type="Proteomes" id="UP000076842">
    <property type="component" value="Unassembled WGS sequence"/>
</dbReference>
<reference evidence="4 5" key="1">
    <citation type="journal article" date="2016" name="Mol. Biol. Evol.">
        <title>Comparative Genomics of Early-Diverging Mushroom-Forming Fungi Provides Insights into the Origins of Lignocellulose Decay Capabilities.</title>
        <authorList>
            <person name="Nagy L.G."/>
            <person name="Riley R."/>
            <person name="Tritt A."/>
            <person name="Adam C."/>
            <person name="Daum C."/>
            <person name="Floudas D."/>
            <person name="Sun H."/>
            <person name="Yadav J.S."/>
            <person name="Pangilinan J."/>
            <person name="Larsson K.H."/>
            <person name="Matsuura K."/>
            <person name="Barry K."/>
            <person name="Labutti K."/>
            <person name="Kuo R."/>
            <person name="Ohm R.A."/>
            <person name="Bhattacharya S.S."/>
            <person name="Shirouzu T."/>
            <person name="Yoshinaga Y."/>
            <person name="Martin F.M."/>
            <person name="Grigoriev I.V."/>
            <person name="Hibbett D.S."/>
        </authorList>
    </citation>
    <scope>NUCLEOTIDE SEQUENCE [LARGE SCALE GENOMIC DNA]</scope>
    <source>
        <strain evidence="4 5">HHB12733</strain>
    </source>
</reference>
<evidence type="ECO:0008006" key="6">
    <source>
        <dbReference type="Google" id="ProtNLM"/>
    </source>
</evidence>